<feature type="domain" description="PHD-type" evidence="11">
    <location>
        <begin position="621"/>
        <end position="669"/>
    </location>
</feature>
<dbReference type="PANTHER" id="PTHR46386">
    <property type="entry name" value="NUCLEAR BODY PROTEIN SP140"/>
    <property type="match status" value="1"/>
</dbReference>
<feature type="domain" description="AIG1-type G" evidence="13">
    <location>
        <begin position="61"/>
        <end position="257"/>
    </location>
</feature>
<dbReference type="SMART" id="SM00297">
    <property type="entry name" value="BROMO"/>
    <property type="match status" value="1"/>
</dbReference>
<dbReference type="SMART" id="SM00249">
    <property type="entry name" value="PHD"/>
    <property type="match status" value="1"/>
</dbReference>
<comment type="caution">
    <text evidence="14">The sequence shown here is derived from an EMBL/GenBank/DDBJ whole genome shotgun (WGS) entry which is preliminary data.</text>
</comment>
<proteinExistence type="inferred from homology"/>
<keyword evidence="6 7" id="KW-0103">Bromodomain</keyword>
<feature type="compositionally biased region" description="Acidic residues" evidence="9">
    <location>
        <begin position="482"/>
        <end position="499"/>
    </location>
</feature>
<evidence type="ECO:0000256" key="1">
    <source>
        <dbReference type="ARBA" id="ARBA00008535"/>
    </source>
</evidence>
<dbReference type="PROSITE" id="PS51720">
    <property type="entry name" value="G_AIG1"/>
    <property type="match status" value="1"/>
</dbReference>
<accession>A0A9Q1IMV4</accession>
<gene>
    <name evidence="14" type="ORF">SKAU_G00299270</name>
</gene>
<comment type="similarity">
    <text evidence="1">Belongs to the TRAFAC class TrmE-Era-EngA-EngB-Septin-like GTPase superfamily. AIG1/Toc34/Toc159-like paraseptin GTPase family. IAN subfamily.</text>
</comment>
<dbReference type="GO" id="GO:0003677">
    <property type="term" value="F:DNA binding"/>
    <property type="evidence" value="ECO:0007669"/>
    <property type="project" value="InterPro"/>
</dbReference>
<dbReference type="FunFam" id="3.40.50.300:FF:000366">
    <property type="entry name" value="GTPase, IMAP family member 2"/>
    <property type="match status" value="1"/>
</dbReference>
<feature type="domain" description="Bromo" evidence="10">
    <location>
        <begin position="721"/>
        <end position="774"/>
    </location>
</feature>
<evidence type="ECO:0000256" key="9">
    <source>
        <dbReference type="SAM" id="MobiDB-lite"/>
    </source>
</evidence>
<dbReference type="SUPFAM" id="SSF63763">
    <property type="entry name" value="SAND domain-like"/>
    <property type="match status" value="2"/>
</dbReference>
<evidence type="ECO:0000256" key="4">
    <source>
        <dbReference type="ARBA" id="ARBA00022771"/>
    </source>
</evidence>
<evidence type="ECO:0000259" key="13">
    <source>
        <dbReference type="PROSITE" id="PS51720"/>
    </source>
</evidence>
<dbReference type="OrthoDB" id="1870062at2759"/>
<keyword evidence="5" id="KW-0862">Zinc</keyword>
<dbReference type="InterPro" id="IPR010919">
    <property type="entry name" value="SAND-like_dom_sf"/>
</dbReference>
<dbReference type="InterPro" id="IPR006703">
    <property type="entry name" value="G_AIG1"/>
</dbReference>
<keyword evidence="2" id="KW-0479">Metal-binding</keyword>
<dbReference type="GO" id="GO:0005525">
    <property type="term" value="F:GTP binding"/>
    <property type="evidence" value="ECO:0007669"/>
    <property type="project" value="InterPro"/>
</dbReference>
<dbReference type="GO" id="GO:0008270">
    <property type="term" value="F:zinc ion binding"/>
    <property type="evidence" value="ECO:0007669"/>
    <property type="project" value="UniProtKB-KW"/>
</dbReference>
<evidence type="ECO:0000259" key="11">
    <source>
        <dbReference type="PROSITE" id="PS50016"/>
    </source>
</evidence>
<protein>
    <recommendedName>
        <fullName evidence="16">Nuclear body protein SP140-like protein</fullName>
    </recommendedName>
</protein>
<dbReference type="Gene3D" id="3.10.390.10">
    <property type="entry name" value="SAND domain-like"/>
    <property type="match status" value="2"/>
</dbReference>
<dbReference type="GO" id="GO:0000981">
    <property type="term" value="F:DNA-binding transcription factor activity, RNA polymerase II-specific"/>
    <property type="evidence" value="ECO:0007669"/>
    <property type="project" value="TreeGrafter"/>
</dbReference>
<dbReference type="CDD" id="cd04369">
    <property type="entry name" value="Bromodomain"/>
    <property type="match status" value="1"/>
</dbReference>
<dbReference type="Proteomes" id="UP001152622">
    <property type="component" value="Chromosome 12"/>
</dbReference>
<dbReference type="Gene3D" id="3.40.50.300">
    <property type="entry name" value="P-loop containing nucleotide triphosphate hydrolases"/>
    <property type="match status" value="1"/>
</dbReference>
<evidence type="ECO:0008006" key="16">
    <source>
        <dbReference type="Google" id="ProtNLM"/>
    </source>
</evidence>
<sequence length="795" mass="91374">MGGDADVTALRKVSWRDFRTESEEGLHMKRHLFASTKDHGDVNTEKDPCEKRNAVLVHPNMSELRIVLLGRSGEGKSKVGNIILGREAFETEPSFFSVKQQCDRARGQVDGRHVTVINTPDILHPQISQHEVEKQMQLCVSLSDPGPHVLLLVLQPERFTEEDSDRMKRILHTLDDQAFKYTMVLVTHEGYKTDVCIDKQKDPTELFIEECRGRHHRLNNIDKTDHGQIVEFMEKINMVVKENDGRYLTCEIYKKIESGTTPVQHQYSQTGSEQDMERENKPQVLSGDNKKKKKVTFDFSRSFHFSEDVPENEETSEECKKEEEEKKKTEWKKSEEKRGKKRSDSVEEEPGSSTQSTPSKRKKLQKPSYRSPIRKGVKELPVSSGDKKGSLHPDKLARGEKCILAEGHWFTPSEFEAFGGQKRNKKWKTSIHYQNTPLQKLFQEGKLKSPNFHSRRSLTRQRKQRSTALVHTRQSEHNTTESDTDLEEEGEEEDEEEEKSGDQGANGKGDVARQDDVDMSQFPDARLSVTCGSASGSLQKDRFASGISGKCIRTASRWLTPVEFAREDPTLANSFWKKSILCQGKPLSDLIEREVLVPHSLQCVCKNCSKNDRDQEEQKNDDYCSVCGLRGRLLCCDQCPRAFHSGCHLPIVDETMLGEQWLCTHCILTESQHWRYACDRSLTQALENRISDFMLQCQHLLLQLYNSDEQHIFSKNPCATVPRYRDFIKNPMWLDKVAEKLQNRQYSSVGQFVSDVHLIFENCATFNRDNEFGQMGARFTLLFEKEFQCVFSVKN</sequence>
<evidence type="ECO:0000256" key="3">
    <source>
        <dbReference type="ARBA" id="ARBA00022741"/>
    </source>
</evidence>
<dbReference type="Pfam" id="PF04548">
    <property type="entry name" value="AIG1"/>
    <property type="match status" value="1"/>
</dbReference>
<dbReference type="Pfam" id="PF00628">
    <property type="entry name" value="PHD"/>
    <property type="match status" value="1"/>
</dbReference>
<evidence type="ECO:0000313" key="14">
    <source>
        <dbReference type="EMBL" id="KAJ8345734.1"/>
    </source>
</evidence>
<dbReference type="InterPro" id="IPR043563">
    <property type="entry name" value="Sp110/Sp140/Sp140L-like"/>
</dbReference>
<dbReference type="InterPro" id="IPR013083">
    <property type="entry name" value="Znf_RING/FYVE/PHD"/>
</dbReference>
<feature type="region of interest" description="Disordered" evidence="9">
    <location>
        <begin position="261"/>
        <end position="291"/>
    </location>
</feature>
<dbReference type="PROSITE" id="PS50864">
    <property type="entry name" value="SAND"/>
    <property type="match status" value="2"/>
</dbReference>
<feature type="domain" description="SAND" evidence="12">
    <location>
        <begin position="364"/>
        <end position="448"/>
    </location>
</feature>
<feature type="compositionally biased region" description="Polar residues" evidence="9">
    <location>
        <begin position="261"/>
        <end position="273"/>
    </location>
</feature>
<dbReference type="AlphaFoldDB" id="A0A9Q1IMV4"/>
<dbReference type="Gene3D" id="3.30.40.10">
    <property type="entry name" value="Zinc/RING finger domain, C3HC4 (zinc finger)"/>
    <property type="match status" value="1"/>
</dbReference>
<dbReference type="PROSITE" id="PS50016">
    <property type="entry name" value="ZF_PHD_2"/>
    <property type="match status" value="1"/>
</dbReference>
<dbReference type="InterPro" id="IPR027417">
    <property type="entry name" value="P-loop_NTPase"/>
</dbReference>
<evidence type="ECO:0000259" key="10">
    <source>
        <dbReference type="PROSITE" id="PS50014"/>
    </source>
</evidence>
<dbReference type="InterPro" id="IPR001965">
    <property type="entry name" value="Znf_PHD"/>
</dbReference>
<feature type="domain" description="SAND" evidence="12">
    <location>
        <begin position="514"/>
        <end position="597"/>
    </location>
</feature>
<dbReference type="SUPFAM" id="SSF57903">
    <property type="entry name" value="FYVE/PHD zinc finger"/>
    <property type="match status" value="1"/>
</dbReference>
<dbReference type="SUPFAM" id="SSF52540">
    <property type="entry name" value="P-loop containing nucleoside triphosphate hydrolases"/>
    <property type="match status" value="1"/>
</dbReference>
<dbReference type="InterPro" id="IPR019787">
    <property type="entry name" value="Znf_PHD-finger"/>
</dbReference>
<feature type="region of interest" description="Disordered" evidence="9">
    <location>
        <begin position="441"/>
        <end position="513"/>
    </location>
</feature>
<keyword evidence="4 8" id="KW-0863">Zinc-finger</keyword>
<keyword evidence="15" id="KW-1185">Reference proteome</keyword>
<evidence type="ECO:0000313" key="15">
    <source>
        <dbReference type="Proteomes" id="UP001152622"/>
    </source>
</evidence>
<dbReference type="EMBL" id="JAINUF010000012">
    <property type="protein sequence ID" value="KAJ8345734.1"/>
    <property type="molecule type" value="Genomic_DNA"/>
</dbReference>
<dbReference type="Pfam" id="PF00439">
    <property type="entry name" value="Bromodomain"/>
    <property type="match status" value="1"/>
</dbReference>
<evidence type="ECO:0000256" key="5">
    <source>
        <dbReference type="ARBA" id="ARBA00022833"/>
    </source>
</evidence>
<name>A0A9Q1IMV4_SYNKA</name>
<feature type="compositionally biased region" description="Basic and acidic residues" evidence="9">
    <location>
        <begin position="317"/>
        <end position="345"/>
    </location>
</feature>
<dbReference type="PRINTS" id="PR00503">
    <property type="entry name" value="BROMODOMAIN"/>
</dbReference>
<evidence type="ECO:0000259" key="12">
    <source>
        <dbReference type="PROSITE" id="PS50864"/>
    </source>
</evidence>
<dbReference type="PANTHER" id="PTHR46386:SF1">
    <property type="entry name" value="NUCLEAR BODY PROTEIN SP140-LIKE PROTEIN"/>
    <property type="match status" value="1"/>
</dbReference>
<evidence type="ECO:0000256" key="6">
    <source>
        <dbReference type="ARBA" id="ARBA00023117"/>
    </source>
</evidence>
<dbReference type="PROSITE" id="PS50014">
    <property type="entry name" value="BROMODOMAIN_2"/>
    <property type="match status" value="1"/>
</dbReference>
<feature type="compositionally biased region" description="Basic and acidic residues" evidence="9">
    <location>
        <begin position="385"/>
        <end position="396"/>
    </location>
</feature>
<dbReference type="InterPro" id="IPR001487">
    <property type="entry name" value="Bromodomain"/>
</dbReference>
<dbReference type="Gene3D" id="1.20.920.10">
    <property type="entry name" value="Bromodomain-like"/>
    <property type="match status" value="1"/>
</dbReference>
<feature type="region of interest" description="Disordered" evidence="9">
    <location>
        <begin position="306"/>
        <end position="396"/>
    </location>
</feature>
<keyword evidence="3" id="KW-0547">Nucleotide-binding</keyword>
<dbReference type="InterPro" id="IPR036427">
    <property type="entry name" value="Bromodomain-like_sf"/>
</dbReference>
<dbReference type="Pfam" id="PF01342">
    <property type="entry name" value="SAND"/>
    <property type="match status" value="2"/>
</dbReference>
<feature type="compositionally biased region" description="Basic residues" evidence="9">
    <location>
        <begin position="453"/>
        <end position="465"/>
    </location>
</feature>
<reference evidence="14" key="1">
    <citation type="journal article" date="2023" name="Science">
        <title>Genome structures resolve the early diversification of teleost fishes.</title>
        <authorList>
            <person name="Parey E."/>
            <person name="Louis A."/>
            <person name="Montfort J."/>
            <person name="Bouchez O."/>
            <person name="Roques C."/>
            <person name="Iampietro C."/>
            <person name="Lluch J."/>
            <person name="Castinel A."/>
            <person name="Donnadieu C."/>
            <person name="Desvignes T."/>
            <person name="Floi Bucao C."/>
            <person name="Jouanno E."/>
            <person name="Wen M."/>
            <person name="Mejri S."/>
            <person name="Dirks R."/>
            <person name="Jansen H."/>
            <person name="Henkel C."/>
            <person name="Chen W.J."/>
            <person name="Zahm M."/>
            <person name="Cabau C."/>
            <person name="Klopp C."/>
            <person name="Thompson A.W."/>
            <person name="Robinson-Rechavi M."/>
            <person name="Braasch I."/>
            <person name="Lecointre G."/>
            <person name="Bobe J."/>
            <person name="Postlethwait J.H."/>
            <person name="Berthelot C."/>
            <person name="Roest Crollius H."/>
            <person name="Guiguen Y."/>
        </authorList>
    </citation>
    <scope>NUCLEOTIDE SEQUENCE</scope>
    <source>
        <strain evidence="14">WJC10195</strain>
    </source>
</reference>
<evidence type="ECO:0000256" key="2">
    <source>
        <dbReference type="ARBA" id="ARBA00022723"/>
    </source>
</evidence>
<dbReference type="SUPFAM" id="SSF47370">
    <property type="entry name" value="Bromodomain"/>
    <property type="match status" value="1"/>
</dbReference>
<dbReference type="InterPro" id="IPR011011">
    <property type="entry name" value="Znf_FYVE_PHD"/>
</dbReference>
<evidence type="ECO:0000256" key="7">
    <source>
        <dbReference type="PROSITE-ProRule" id="PRU00035"/>
    </source>
</evidence>
<dbReference type="SMART" id="SM00258">
    <property type="entry name" value="SAND"/>
    <property type="match status" value="2"/>
</dbReference>
<organism evidence="14 15">
    <name type="scientific">Synaphobranchus kaupii</name>
    <name type="common">Kaup's arrowtooth eel</name>
    <dbReference type="NCBI Taxonomy" id="118154"/>
    <lineage>
        <taxon>Eukaryota</taxon>
        <taxon>Metazoa</taxon>
        <taxon>Chordata</taxon>
        <taxon>Craniata</taxon>
        <taxon>Vertebrata</taxon>
        <taxon>Euteleostomi</taxon>
        <taxon>Actinopterygii</taxon>
        <taxon>Neopterygii</taxon>
        <taxon>Teleostei</taxon>
        <taxon>Anguilliformes</taxon>
        <taxon>Synaphobranchidae</taxon>
        <taxon>Synaphobranchus</taxon>
    </lineage>
</organism>
<dbReference type="InterPro" id="IPR000770">
    <property type="entry name" value="SAND_dom"/>
</dbReference>
<dbReference type="GO" id="GO:0005634">
    <property type="term" value="C:nucleus"/>
    <property type="evidence" value="ECO:0007669"/>
    <property type="project" value="TreeGrafter"/>
</dbReference>
<evidence type="ECO:0000256" key="8">
    <source>
        <dbReference type="PROSITE-ProRule" id="PRU00146"/>
    </source>
</evidence>